<protein>
    <recommendedName>
        <fullName evidence="6">Transmembrane channel-like protein</fullName>
    </recommendedName>
</protein>
<evidence type="ECO:0000256" key="5">
    <source>
        <dbReference type="ARBA" id="ARBA00023136"/>
    </source>
</evidence>
<feature type="region of interest" description="Disordered" evidence="7">
    <location>
        <begin position="491"/>
        <end position="526"/>
    </location>
</feature>
<evidence type="ECO:0000256" key="2">
    <source>
        <dbReference type="ARBA" id="ARBA00006510"/>
    </source>
</evidence>
<evidence type="ECO:0000256" key="6">
    <source>
        <dbReference type="RuleBase" id="RU310713"/>
    </source>
</evidence>
<accession>A0ABD1KMN4</accession>
<dbReference type="InterPro" id="IPR012496">
    <property type="entry name" value="TMC_dom"/>
</dbReference>
<gene>
    <name evidence="9" type="ORF">ACEWY4_004771</name>
</gene>
<feature type="transmembrane region" description="Helical" evidence="6">
    <location>
        <begin position="377"/>
        <end position="397"/>
    </location>
</feature>
<dbReference type="PANTHER" id="PTHR23302:SF17">
    <property type="entry name" value="TRANSMEMBRANE CHANNEL-LIKE PROTEIN 2"/>
    <property type="match status" value="1"/>
</dbReference>
<comment type="similarity">
    <text evidence="2 6">Belongs to the TMC family.</text>
</comment>
<organism evidence="9 10">
    <name type="scientific">Coilia grayii</name>
    <name type="common">Gray's grenadier anchovy</name>
    <dbReference type="NCBI Taxonomy" id="363190"/>
    <lineage>
        <taxon>Eukaryota</taxon>
        <taxon>Metazoa</taxon>
        <taxon>Chordata</taxon>
        <taxon>Craniata</taxon>
        <taxon>Vertebrata</taxon>
        <taxon>Euteleostomi</taxon>
        <taxon>Actinopterygii</taxon>
        <taxon>Neopterygii</taxon>
        <taxon>Teleostei</taxon>
        <taxon>Clupei</taxon>
        <taxon>Clupeiformes</taxon>
        <taxon>Clupeoidei</taxon>
        <taxon>Engraulidae</taxon>
        <taxon>Coilinae</taxon>
        <taxon>Coilia</taxon>
    </lineage>
</organism>
<feature type="transmembrane region" description="Helical" evidence="6">
    <location>
        <begin position="237"/>
        <end position="254"/>
    </location>
</feature>
<keyword evidence="10" id="KW-1185">Reference proteome</keyword>
<dbReference type="InterPro" id="IPR038900">
    <property type="entry name" value="TMC"/>
</dbReference>
<dbReference type="PANTHER" id="PTHR23302">
    <property type="entry name" value="TRANSMEMBRANE CHANNEL-RELATED"/>
    <property type="match status" value="1"/>
</dbReference>
<feature type="transmembrane region" description="Helical" evidence="6">
    <location>
        <begin position="423"/>
        <end position="444"/>
    </location>
</feature>
<comment type="caution">
    <text evidence="9">The sequence shown here is derived from an EMBL/GenBank/DDBJ whole genome shotgun (WGS) entry which is preliminary data.</text>
</comment>
<evidence type="ECO:0000313" key="9">
    <source>
        <dbReference type="EMBL" id="KAL2100377.1"/>
    </source>
</evidence>
<feature type="transmembrane region" description="Helical" evidence="6">
    <location>
        <begin position="12"/>
        <end position="39"/>
    </location>
</feature>
<keyword evidence="3 6" id="KW-0812">Transmembrane</keyword>
<keyword evidence="5 6" id="KW-0472">Membrane</keyword>
<sequence length="526" mass="60017">MRCLLGHYGSSVASYFLFLRWMYGVNIVLFTLTLLLVILPEGYAKYSVLFYGYYNSQSEIGPLNFKLPLAYLIMGITTFGFSLVLLMKGMAGNVEVGGDGGSEYNFSWMMFSTWDYLVANPETADIRFASAITAFKESIGDENDKMKKDNVHLRRFLRVLANFMVTCILTGACYLIFFAVNRSQEFSKRDDLSFYEKHELEIVMSVLGNVCPPLFEAIAELEDYVPNVALKWQLGRIYALFLGNLYTFLLALFADVQTKLLKEMEIRNTSKWFMKEYYANFSRYSNDSEATPPPIDPADAIRGPCWETDVGIEFMKLTISDIQVTYMTIFIGDFLRAFIVRFLNYCWCWDLEGGWPSYGEFDISGNVLGLIFNQGTIWLGAFFAPGLVGINVLRLLSSMYYQAWAVMCCNVPHERVFKASMNFYNGLLLVILFMVLLPVVYAMMSMPPSFDCGPFSLAVYYQNAVINAYDFALKELKGKIKQARIDDKAKRLNKNAGNETQQDMEYLLPGRVWEPEPEPESDPEPA</sequence>
<dbReference type="Proteomes" id="UP001591681">
    <property type="component" value="Unassembled WGS sequence"/>
</dbReference>
<evidence type="ECO:0000256" key="1">
    <source>
        <dbReference type="ARBA" id="ARBA00004141"/>
    </source>
</evidence>
<dbReference type="EMBL" id="JBHFQA010000004">
    <property type="protein sequence ID" value="KAL2100377.1"/>
    <property type="molecule type" value="Genomic_DNA"/>
</dbReference>
<dbReference type="GO" id="GO:0016020">
    <property type="term" value="C:membrane"/>
    <property type="evidence" value="ECO:0007669"/>
    <property type="project" value="UniProtKB-SubCell"/>
</dbReference>
<evidence type="ECO:0000259" key="8">
    <source>
        <dbReference type="Pfam" id="PF07810"/>
    </source>
</evidence>
<feature type="transmembrane region" description="Helical" evidence="6">
    <location>
        <begin position="324"/>
        <end position="343"/>
    </location>
</feature>
<evidence type="ECO:0000313" key="10">
    <source>
        <dbReference type="Proteomes" id="UP001591681"/>
    </source>
</evidence>
<evidence type="ECO:0000256" key="3">
    <source>
        <dbReference type="ARBA" id="ARBA00022692"/>
    </source>
</evidence>
<keyword evidence="4 6" id="KW-1133">Transmembrane helix</keyword>
<comment type="subcellular location">
    <subcellularLocation>
        <location evidence="1 6">Membrane</location>
        <topology evidence="1 6">Multi-pass membrane protein</topology>
    </subcellularLocation>
</comment>
<feature type="transmembrane region" description="Helical" evidence="6">
    <location>
        <begin position="69"/>
        <end position="87"/>
    </location>
</feature>
<dbReference type="AlphaFoldDB" id="A0ABD1KMN4"/>
<reference evidence="9 10" key="1">
    <citation type="submission" date="2024-09" db="EMBL/GenBank/DDBJ databases">
        <title>A chromosome-level genome assembly of Gray's grenadier anchovy, Coilia grayii.</title>
        <authorList>
            <person name="Fu Z."/>
        </authorList>
    </citation>
    <scope>NUCLEOTIDE SEQUENCE [LARGE SCALE GENOMIC DNA]</scope>
    <source>
        <strain evidence="9">G4</strain>
        <tissue evidence="9">Muscle</tissue>
    </source>
</reference>
<evidence type="ECO:0000256" key="4">
    <source>
        <dbReference type="ARBA" id="ARBA00022989"/>
    </source>
</evidence>
<feature type="compositionally biased region" description="Acidic residues" evidence="7">
    <location>
        <begin position="515"/>
        <end position="526"/>
    </location>
</feature>
<name>A0ABD1KMN4_9TELE</name>
<feature type="domain" description="TMC" evidence="8">
    <location>
        <begin position="305"/>
        <end position="420"/>
    </location>
</feature>
<feature type="transmembrane region" description="Helical" evidence="6">
    <location>
        <begin position="156"/>
        <end position="180"/>
    </location>
</feature>
<dbReference type="Pfam" id="PF07810">
    <property type="entry name" value="TMC"/>
    <property type="match status" value="1"/>
</dbReference>
<evidence type="ECO:0000256" key="7">
    <source>
        <dbReference type="SAM" id="MobiDB-lite"/>
    </source>
</evidence>
<proteinExistence type="inferred from homology"/>